<dbReference type="Proteomes" id="UP000317169">
    <property type="component" value="Unassembled WGS sequence"/>
</dbReference>
<feature type="transmembrane region" description="Helical" evidence="7">
    <location>
        <begin position="12"/>
        <end position="35"/>
    </location>
</feature>
<dbReference type="PANTHER" id="PTHR30606:SF10">
    <property type="entry name" value="PHOSPHATIDYLINOSITOL MANNOSIDE ACYLTRANSFERASE"/>
    <property type="match status" value="1"/>
</dbReference>
<keyword evidence="9" id="KW-1185">Reference proteome</keyword>
<organism evidence="8 9">
    <name type="scientific">Haloflavibacter putidus</name>
    <dbReference type="NCBI Taxonomy" id="2576776"/>
    <lineage>
        <taxon>Bacteria</taxon>
        <taxon>Pseudomonadati</taxon>
        <taxon>Bacteroidota</taxon>
        <taxon>Flavobacteriia</taxon>
        <taxon>Flavobacteriales</taxon>
        <taxon>Flavobacteriaceae</taxon>
        <taxon>Haloflavibacter</taxon>
    </lineage>
</organism>
<evidence type="ECO:0000256" key="2">
    <source>
        <dbReference type="ARBA" id="ARBA00022475"/>
    </source>
</evidence>
<protein>
    <submittedName>
        <fullName evidence="8">Lysophospholipid acyltransferase family protein</fullName>
    </submittedName>
</protein>
<comment type="subcellular location">
    <subcellularLocation>
        <location evidence="1">Cell inner membrane</location>
    </subcellularLocation>
</comment>
<evidence type="ECO:0000256" key="4">
    <source>
        <dbReference type="ARBA" id="ARBA00022679"/>
    </source>
</evidence>
<sequence>MQRLGFLLLYPVIWLISILPFRLLYALSDVIYVVVYHVLGYRKTVVLEHLQMAFPQKSEKELLQIRKKFYKHFCDIFLEMIKTLSISNKALKKRFVIKNPQEIKRLESLNKSYIIMLGHYASYEWIVALPFYGITYKTYGAYKRIKNKYFDRLIKKIRGRYNATLLNAKTVAKTMVQNNFKNELGSYGMIADQAPKAGKSKYQRYFMGKKVPVFVGSESLAKRLDLAVTYLHIEKVKRGYYEASFIPLADNPKEYPDYAITDKFFEYLEKQINKKPEFYLWTHKRWKHSLN</sequence>
<keyword evidence="7" id="KW-0812">Transmembrane</keyword>
<keyword evidence="6 8" id="KW-0012">Acyltransferase</keyword>
<gene>
    <name evidence="8" type="ORF">FKR84_05650</name>
</gene>
<evidence type="ECO:0000313" key="9">
    <source>
        <dbReference type="Proteomes" id="UP000317169"/>
    </source>
</evidence>
<accession>A0A507ZPA9</accession>
<dbReference type="AlphaFoldDB" id="A0A507ZPA9"/>
<dbReference type="GO" id="GO:0016746">
    <property type="term" value="F:acyltransferase activity"/>
    <property type="evidence" value="ECO:0007669"/>
    <property type="project" value="UniProtKB-KW"/>
</dbReference>
<dbReference type="CDD" id="cd07984">
    <property type="entry name" value="LPLAT_LABLAT-like"/>
    <property type="match status" value="1"/>
</dbReference>
<dbReference type="GO" id="GO:0009247">
    <property type="term" value="P:glycolipid biosynthetic process"/>
    <property type="evidence" value="ECO:0007669"/>
    <property type="project" value="UniProtKB-ARBA"/>
</dbReference>
<dbReference type="InterPro" id="IPR004960">
    <property type="entry name" value="LipA_acyltrans"/>
</dbReference>
<keyword evidence="2" id="KW-1003">Cell membrane</keyword>
<dbReference type="OrthoDB" id="9801955at2"/>
<evidence type="ECO:0000256" key="5">
    <source>
        <dbReference type="ARBA" id="ARBA00023136"/>
    </source>
</evidence>
<keyword evidence="3" id="KW-0997">Cell inner membrane</keyword>
<dbReference type="PANTHER" id="PTHR30606">
    <property type="entry name" value="LIPID A BIOSYNTHESIS LAUROYL ACYLTRANSFERASE"/>
    <property type="match status" value="1"/>
</dbReference>
<evidence type="ECO:0000256" key="6">
    <source>
        <dbReference type="ARBA" id="ARBA00023315"/>
    </source>
</evidence>
<dbReference type="RefSeq" id="WP_141421327.1">
    <property type="nucleotide sequence ID" value="NZ_VIAR01000004.1"/>
</dbReference>
<name>A0A507ZPA9_9FLAO</name>
<keyword evidence="7" id="KW-1133">Transmembrane helix</keyword>
<evidence type="ECO:0000313" key="8">
    <source>
        <dbReference type="EMBL" id="TQD39380.1"/>
    </source>
</evidence>
<evidence type="ECO:0000256" key="7">
    <source>
        <dbReference type="SAM" id="Phobius"/>
    </source>
</evidence>
<keyword evidence="5 7" id="KW-0472">Membrane</keyword>
<keyword evidence="4 8" id="KW-0808">Transferase</keyword>
<dbReference type="EMBL" id="VIAR01000004">
    <property type="protein sequence ID" value="TQD39380.1"/>
    <property type="molecule type" value="Genomic_DNA"/>
</dbReference>
<reference evidence="8 9" key="1">
    <citation type="submission" date="2019-06" db="EMBL/GenBank/DDBJ databases">
        <title>Flavibacter putida gen. nov., sp. nov., a novel marine bacterium of the family Flavobacteriaceae isolated from coastal seawater.</title>
        <authorList>
            <person name="Feng X."/>
        </authorList>
    </citation>
    <scope>NUCLEOTIDE SEQUENCE [LARGE SCALE GENOMIC DNA]</scope>
    <source>
        <strain evidence="8 9">PLHSN227</strain>
    </source>
</reference>
<proteinExistence type="predicted"/>
<evidence type="ECO:0000256" key="1">
    <source>
        <dbReference type="ARBA" id="ARBA00004533"/>
    </source>
</evidence>
<dbReference type="GO" id="GO:0005886">
    <property type="term" value="C:plasma membrane"/>
    <property type="evidence" value="ECO:0007669"/>
    <property type="project" value="UniProtKB-SubCell"/>
</dbReference>
<comment type="caution">
    <text evidence="8">The sequence shown here is derived from an EMBL/GenBank/DDBJ whole genome shotgun (WGS) entry which is preliminary data.</text>
</comment>
<evidence type="ECO:0000256" key="3">
    <source>
        <dbReference type="ARBA" id="ARBA00022519"/>
    </source>
</evidence>
<dbReference type="Pfam" id="PF03279">
    <property type="entry name" value="Lip_A_acyltrans"/>
    <property type="match status" value="1"/>
</dbReference>
<dbReference type="PIRSF" id="PIRSF026649">
    <property type="entry name" value="MsbB"/>
    <property type="match status" value="1"/>
</dbReference>